<evidence type="ECO:0000313" key="7">
    <source>
        <dbReference type="EMBL" id="MDQ0178501.1"/>
    </source>
</evidence>
<dbReference type="RefSeq" id="WP_307233385.1">
    <property type="nucleotide sequence ID" value="NZ_JAUSTT010000048.1"/>
</dbReference>
<gene>
    <name evidence="7" type="ORF">J2S08_004408</name>
</gene>
<evidence type="ECO:0000256" key="6">
    <source>
        <dbReference type="ARBA" id="ARBA00022993"/>
    </source>
</evidence>
<keyword evidence="1" id="KW-0963">Cytoplasm</keyword>
<protein>
    <submittedName>
        <fullName evidence="7">Type II pantothenate kinase</fullName>
        <ecNumber evidence="7">2.7.1.33</ecNumber>
    </submittedName>
</protein>
<organism evidence="7 8">
    <name type="scientific">Bacillus chungangensis</name>
    <dbReference type="NCBI Taxonomy" id="587633"/>
    <lineage>
        <taxon>Bacteria</taxon>
        <taxon>Bacillati</taxon>
        <taxon>Bacillota</taxon>
        <taxon>Bacilli</taxon>
        <taxon>Bacillales</taxon>
        <taxon>Bacillaceae</taxon>
        <taxon>Bacillus</taxon>
    </lineage>
</organism>
<dbReference type="Pfam" id="PF03630">
    <property type="entry name" value="Fumble"/>
    <property type="match status" value="1"/>
</dbReference>
<keyword evidence="8" id="KW-1185">Reference proteome</keyword>
<dbReference type="EC" id="2.7.1.33" evidence="7"/>
<evidence type="ECO:0000313" key="8">
    <source>
        <dbReference type="Proteomes" id="UP001223586"/>
    </source>
</evidence>
<dbReference type="PIRSF" id="PIRSF036940">
    <property type="entry name" value="PanK_bac_aCoA"/>
    <property type="match status" value="1"/>
</dbReference>
<evidence type="ECO:0000256" key="3">
    <source>
        <dbReference type="ARBA" id="ARBA00022741"/>
    </source>
</evidence>
<dbReference type="EMBL" id="JAUSTT010000048">
    <property type="protein sequence ID" value="MDQ0178501.1"/>
    <property type="molecule type" value="Genomic_DNA"/>
</dbReference>
<dbReference type="Gene3D" id="3.30.420.40">
    <property type="match status" value="1"/>
</dbReference>
<dbReference type="NCBIfam" id="NF009842">
    <property type="entry name" value="PRK13317.1"/>
    <property type="match status" value="1"/>
</dbReference>
<reference evidence="7 8" key="1">
    <citation type="submission" date="2023-07" db="EMBL/GenBank/DDBJ databases">
        <title>Genomic Encyclopedia of Type Strains, Phase IV (KMG-IV): sequencing the most valuable type-strain genomes for metagenomic binning, comparative biology and taxonomic classification.</title>
        <authorList>
            <person name="Goeker M."/>
        </authorList>
    </citation>
    <scope>NUCLEOTIDE SEQUENCE [LARGE SCALE GENOMIC DNA]</scope>
    <source>
        <strain evidence="7 8">DSM 23837</strain>
    </source>
</reference>
<dbReference type="InterPro" id="IPR043129">
    <property type="entry name" value="ATPase_NBD"/>
</dbReference>
<dbReference type="InterPro" id="IPR004567">
    <property type="entry name" value="Type_II_PanK"/>
</dbReference>
<dbReference type="InterPro" id="IPR011602">
    <property type="entry name" value="Type_II_PanK_bac"/>
</dbReference>
<dbReference type="PANTHER" id="PTHR12280">
    <property type="entry name" value="PANTOTHENATE KINASE"/>
    <property type="match status" value="1"/>
</dbReference>
<evidence type="ECO:0000256" key="5">
    <source>
        <dbReference type="ARBA" id="ARBA00022840"/>
    </source>
</evidence>
<comment type="caution">
    <text evidence="7">The sequence shown here is derived from an EMBL/GenBank/DDBJ whole genome shotgun (WGS) entry which is preliminary data.</text>
</comment>
<dbReference type="SUPFAM" id="SSF53067">
    <property type="entry name" value="Actin-like ATPase domain"/>
    <property type="match status" value="1"/>
</dbReference>
<evidence type="ECO:0000256" key="1">
    <source>
        <dbReference type="ARBA" id="ARBA00022490"/>
    </source>
</evidence>
<name>A0ABT9WZ90_9BACI</name>
<keyword evidence="6" id="KW-0173">Coenzyme A biosynthesis</keyword>
<evidence type="ECO:0000256" key="4">
    <source>
        <dbReference type="ARBA" id="ARBA00022777"/>
    </source>
</evidence>
<keyword evidence="2 7" id="KW-0808">Transferase</keyword>
<dbReference type="Proteomes" id="UP001223586">
    <property type="component" value="Unassembled WGS sequence"/>
</dbReference>
<keyword evidence="4 7" id="KW-0418">Kinase</keyword>
<dbReference type="CDD" id="cd24085">
    <property type="entry name" value="ASKHA_NBD_PanK-II_bac"/>
    <property type="match status" value="1"/>
</dbReference>
<keyword evidence="5" id="KW-0067">ATP-binding</keyword>
<proteinExistence type="predicted"/>
<accession>A0ABT9WZ90</accession>
<dbReference type="PANTHER" id="PTHR12280:SF20">
    <property type="entry name" value="4'-PHOSPHOPANTETHEINE PHOSPHATASE"/>
    <property type="match status" value="1"/>
</dbReference>
<keyword evidence="3" id="KW-0547">Nucleotide-binding</keyword>
<sequence>MVERVGIDAGGTFIKIAYYDKGERLHLKSYATSEIEETSKWIHLLTGDSELVLTGGKAGKLAELLPMREIKMVAEFEATCIGAAYLLQEMCTKALDRFVLVSIGTGTSIHIIDHKQFQRVIGSGIGGGMLMGLGKLLTGEHSFSKLVEMAKAGNRHQMDVLVSDIYSSFKSPISGDLTAANFGHAHKLAHPNGNDAMAALINFIAETIVLLATQVAEKHQMKQIVFVGGTLSQNEPLQKMIRNFEKLIGFEALFLKNGTHAGALGALLGEWPHFNNS</sequence>
<dbReference type="GO" id="GO:0004594">
    <property type="term" value="F:pantothenate kinase activity"/>
    <property type="evidence" value="ECO:0007669"/>
    <property type="project" value="UniProtKB-EC"/>
</dbReference>
<evidence type="ECO:0000256" key="2">
    <source>
        <dbReference type="ARBA" id="ARBA00022679"/>
    </source>
</evidence>